<feature type="coiled-coil region" evidence="1">
    <location>
        <begin position="168"/>
        <end position="217"/>
    </location>
</feature>
<evidence type="ECO:0000313" key="3">
    <source>
        <dbReference type="EMBL" id="AVH28361.1"/>
    </source>
</evidence>
<sequence length="474" mass="54677">MLKITTNISTSLHLNNQLVIKLLKELQEQIQKYSAMSEVVTLPEIVMYLGEDIGNQILPSELLEFHLNSNNERDTIELLEYLNRLKYKLQILSVTINDAIKLSNSSLNKKTISNKDLAIINDAKEKLINFLDTHYYTLAIAQSIESTLTICAIEEQRLSQSTFQHNFKNEIEFEANSSKDELKKYQDEIFNRIDIKVRSLDKKLEQLKTEFIHQEERLFETTGELIEKLDKNFSTQQSENLEAVTRQTRTSVNDIQVASQEAANKFHKQVDAQISSITARIEREINEFDKHKQDIEKILGDISNAHQSNANRIQADTEKKVADKLRLWGVVGLISVIFFSLYLFNSYLGFFGSSTTTDAELSTQWFLVRFLTITLLTGPFIYLLKESASHRSKENLYRQRGTQLSSIGAYLSELDLEERTHLKKELARNFFSFHDGKADTNNVPDFLRDMKEMVGIAKSINGQQKTMRERIGRK</sequence>
<keyword evidence="1" id="KW-0175">Coiled coil</keyword>
<keyword evidence="2" id="KW-0812">Transmembrane</keyword>
<organism evidence="3 4">
    <name type="scientific">Vibrio diabolicus</name>
    <dbReference type="NCBI Taxonomy" id="50719"/>
    <lineage>
        <taxon>Bacteria</taxon>
        <taxon>Pseudomonadati</taxon>
        <taxon>Pseudomonadota</taxon>
        <taxon>Gammaproteobacteria</taxon>
        <taxon>Vibrionales</taxon>
        <taxon>Vibrionaceae</taxon>
        <taxon>Vibrio</taxon>
        <taxon>Vibrio diabolicus subgroup</taxon>
    </lineage>
</organism>
<name>A0ABM6SDA3_9VIBR</name>
<proteinExistence type="predicted"/>
<evidence type="ECO:0000256" key="2">
    <source>
        <dbReference type="SAM" id="Phobius"/>
    </source>
</evidence>
<gene>
    <name evidence="3" type="ORF">AL468_14980</name>
</gene>
<feature type="transmembrane region" description="Helical" evidence="2">
    <location>
        <begin position="364"/>
        <end position="384"/>
    </location>
</feature>
<keyword evidence="4" id="KW-1185">Reference proteome</keyword>
<keyword evidence="2" id="KW-0472">Membrane</keyword>
<accession>A0ABM6SDA3</accession>
<evidence type="ECO:0000256" key="1">
    <source>
        <dbReference type="SAM" id="Coils"/>
    </source>
</evidence>
<feature type="transmembrane region" description="Helical" evidence="2">
    <location>
        <begin position="325"/>
        <end position="344"/>
    </location>
</feature>
<protein>
    <submittedName>
        <fullName evidence="3">Uncharacterized protein</fullName>
    </submittedName>
</protein>
<reference evidence="4" key="1">
    <citation type="submission" date="2017-12" db="EMBL/GenBank/DDBJ databases">
        <title>FDA dAtabase for Regulatory Grade micrObial Sequences (FDA-ARGOS): Supporting development and validation of Infectious Disease Dx tests.</title>
        <authorList>
            <person name="Hoffmann M."/>
            <person name="Allard M."/>
            <person name="Evans P."/>
            <person name="Brown E."/>
            <person name="Tallon L.J."/>
            <person name="Sadzewicz L."/>
            <person name="Sengamalay N."/>
            <person name="Ott S."/>
            <person name="Godinez A."/>
            <person name="Nagaraj S."/>
            <person name="Vavikolanu K."/>
            <person name="Aluvathingal J."/>
            <person name="Nadendla S."/>
            <person name="Hobson J."/>
            <person name="Sichtig H."/>
        </authorList>
    </citation>
    <scope>NUCLEOTIDE SEQUENCE [LARGE SCALE GENOMIC DNA]</scope>
    <source>
        <strain evidence="4">LMG 3418</strain>
    </source>
</reference>
<dbReference type="RefSeq" id="WP_104974949.1">
    <property type="nucleotide sequence ID" value="NZ_CP014134.1"/>
</dbReference>
<dbReference type="EMBL" id="CP014134">
    <property type="protein sequence ID" value="AVH28361.1"/>
    <property type="molecule type" value="Genomic_DNA"/>
</dbReference>
<evidence type="ECO:0000313" key="4">
    <source>
        <dbReference type="Proteomes" id="UP000237665"/>
    </source>
</evidence>
<dbReference type="Proteomes" id="UP000237665">
    <property type="component" value="Chromosome 1"/>
</dbReference>
<keyword evidence="2" id="KW-1133">Transmembrane helix</keyword>